<feature type="region of interest" description="Disordered" evidence="1">
    <location>
        <begin position="1"/>
        <end position="55"/>
    </location>
</feature>
<feature type="region of interest" description="Disordered" evidence="1">
    <location>
        <begin position="293"/>
        <end position="356"/>
    </location>
</feature>
<feature type="compositionally biased region" description="Polar residues" evidence="1">
    <location>
        <begin position="26"/>
        <end position="35"/>
    </location>
</feature>
<evidence type="ECO:0000256" key="1">
    <source>
        <dbReference type="SAM" id="MobiDB-lite"/>
    </source>
</evidence>
<feature type="compositionally biased region" description="Low complexity" evidence="1">
    <location>
        <begin position="12"/>
        <end position="25"/>
    </location>
</feature>
<comment type="caution">
    <text evidence="2">The sequence shown here is derived from an EMBL/GenBank/DDBJ whole genome shotgun (WGS) entry which is preliminary data.</text>
</comment>
<feature type="compositionally biased region" description="Low complexity" evidence="1">
    <location>
        <begin position="245"/>
        <end position="267"/>
    </location>
</feature>
<keyword evidence="3" id="KW-1185">Reference proteome</keyword>
<gene>
    <name evidence="2" type="ORF">DFH94DRAFT_166573</name>
</gene>
<dbReference type="OrthoDB" id="433738at2759"/>
<feature type="region of interest" description="Disordered" evidence="1">
    <location>
        <begin position="373"/>
        <end position="395"/>
    </location>
</feature>
<protein>
    <submittedName>
        <fullName evidence="2">Uncharacterized protein</fullName>
    </submittedName>
</protein>
<feature type="compositionally biased region" description="Polar residues" evidence="1">
    <location>
        <begin position="211"/>
        <end position="225"/>
    </location>
</feature>
<feature type="region of interest" description="Disordered" evidence="1">
    <location>
        <begin position="189"/>
        <end position="225"/>
    </location>
</feature>
<proteinExistence type="predicted"/>
<feature type="region of interest" description="Disordered" evidence="1">
    <location>
        <begin position="239"/>
        <end position="267"/>
    </location>
</feature>
<dbReference type="EMBL" id="WHVB01000002">
    <property type="protein sequence ID" value="KAF8486063.1"/>
    <property type="molecule type" value="Genomic_DNA"/>
</dbReference>
<organism evidence="2 3">
    <name type="scientific">Russula ochroleuca</name>
    <dbReference type="NCBI Taxonomy" id="152965"/>
    <lineage>
        <taxon>Eukaryota</taxon>
        <taxon>Fungi</taxon>
        <taxon>Dikarya</taxon>
        <taxon>Basidiomycota</taxon>
        <taxon>Agaricomycotina</taxon>
        <taxon>Agaricomycetes</taxon>
        <taxon>Russulales</taxon>
        <taxon>Russulaceae</taxon>
        <taxon>Russula</taxon>
    </lineage>
</organism>
<sequence length="444" mass="49630">MPLTRRASALLSRAPSPRTPSTRSPVQQPLHISSTDNRKSSDSWNSSNYDPADDPDLEWKSEHVLLLTRTLDALPAHVLTPFIGPVPPSNLLDKIARGVAHAKGPSEWPYSLRSTRAKLVDLCRVRAKEVSAEQKRYNTIEEEDMDQDLEQFREVLKRTTNIRRPLYRQNSMDFMQSAKLELRRTDAFSRTSHRLRQSDHLFPNPAYPRTRPSSADSQTLNVSTPSSTTLISCDAVEPQWKAQPSRSSIRRSVSTLSSTSSSSLRSLPLAPVRRADSFGEARKCMKRVPSFSVAAKDSDVSSDEEENLRTKQTKKARRGADHRVNKVLSSQDESPTRRPRMNLQRNPSIFGPELPPPPTAYPQPATAHLLGQIPAMGAHPPPPTHSPRTPCTQRTLRRVRPLPSRAARRISFSSLGENDLVCEPVDIIPSESLGNELGSAFQLR</sequence>
<dbReference type="Proteomes" id="UP000759537">
    <property type="component" value="Unassembled WGS sequence"/>
</dbReference>
<reference evidence="2" key="1">
    <citation type="submission" date="2019-10" db="EMBL/GenBank/DDBJ databases">
        <authorList>
            <consortium name="DOE Joint Genome Institute"/>
            <person name="Kuo A."/>
            <person name="Miyauchi S."/>
            <person name="Kiss E."/>
            <person name="Drula E."/>
            <person name="Kohler A."/>
            <person name="Sanchez-Garcia M."/>
            <person name="Andreopoulos B."/>
            <person name="Barry K.W."/>
            <person name="Bonito G."/>
            <person name="Buee M."/>
            <person name="Carver A."/>
            <person name="Chen C."/>
            <person name="Cichocki N."/>
            <person name="Clum A."/>
            <person name="Culley D."/>
            <person name="Crous P.W."/>
            <person name="Fauchery L."/>
            <person name="Girlanda M."/>
            <person name="Hayes R."/>
            <person name="Keri Z."/>
            <person name="LaButti K."/>
            <person name="Lipzen A."/>
            <person name="Lombard V."/>
            <person name="Magnuson J."/>
            <person name="Maillard F."/>
            <person name="Morin E."/>
            <person name="Murat C."/>
            <person name="Nolan M."/>
            <person name="Ohm R."/>
            <person name="Pangilinan J."/>
            <person name="Pereira M."/>
            <person name="Perotto S."/>
            <person name="Peter M."/>
            <person name="Riley R."/>
            <person name="Sitrit Y."/>
            <person name="Stielow B."/>
            <person name="Szollosi G."/>
            <person name="Zifcakova L."/>
            <person name="Stursova M."/>
            <person name="Spatafora J.W."/>
            <person name="Tedersoo L."/>
            <person name="Vaario L.-M."/>
            <person name="Yamada A."/>
            <person name="Yan M."/>
            <person name="Wang P."/>
            <person name="Xu J."/>
            <person name="Bruns T."/>
            <person name="Baldrian P."/>
            <person name="Vilgalys R."/>
            <person name="Henrissat B."/>
            <person name="Grigoriev I.V."/>
            <person name="Hibbett D."/>
            <person name="Nagy L.G."/>
            <person name="Martin F.M."/>
        </authorList>
    </citation>
    <scope>NUCLEOTIDE SEQUENCE</scope>
    <source>
        <strain evidence="2">Prilba</strain>
    </source>
</reference>
<dbReference type="AlphaFoldDB" id="A0A9P5TDQ4"/>
<name>A0A9P5TDQ4_9AGAM</name>
<evidence type="ECO:0000313" key="3">
    <source>
        <dbReference type="Proteomes" id="UP000759537"/>
    </source>
</evidence>
<evidence type="ECO:0000313" key="2">
    <source>
        <dbReference type="EMBL" id="KAF8486063.1"/>
    </source>
</evidence>
<accession>A0A9P5TDQ4</accession>
<reference evidence="2" key="2">
    <citation type="journal article" date="2020" name="Nat. Commun.">
        <title>Large-scale genome sequencing of mycorrhizal fungi provides insights into the early evolution of symbiotic traits.</title>
        <authorList>
            <person name="Miyauchi S."/>
            <person name="Kiss E."/>
            <person name="Kuo A."/>
            <person name="Drula E."/>
            <person name="Kohler A."/>
            <person name="Sanchez-Garcia M."/>
            <person name="Morin E."/>
            <person name="Andreopoulos B."/>
            <person name="Barry K.W."/>
            <person name="Bonito G."/>
            <person name="Buee M."/>
            <person name="Carver A."/>
            <person name="Chen C."/>
            <person name="Cichocki N."/>
            <person name="Clum A."/>
            <person name="Culley D."/>
            <person name="Crous P.W."/>
            <person name="Fauchery L."/>
            <person name="Girlanda M."/>
            <person name="Hayes R.D."/>
            <person name="Keri Z."/>
            <person name="LaButti K."/>
            <person name="Lipzen A."/>
            <person name="Lombard V."/>
            <person name="Magnuson J."/>
            <person name="Maillard F."/>
            <person name="Murat C."/>
            <person name="Nolan M."/>
            <person name="Ohm R.A."/>
            <person name="Pangilinan J."/>
            <person name="Pereira M.F."/>
            <person name="Perotto S."/>
            <person name="Peter M."/>
            <person name="Pfister S."/>
            <person name="Riley R."/>
            <person name="Sitrit Y."/>
            <person name="Stielow J.B."/>
            <person name="Szollosi G."/>
            <person name="Zifcakova L."/>
            <person name="Stursova M."/>
            <person name="Spatafora J.W."/>
            <person name="Tedersoo L."/>
            <person name="Vaario L.M."/>
            <person name="Yamada A."/>
            <person name="Yan M."/>
            <person name="Wang P."/>
            <person name="Xu J."/>
            <person name="Bruns T."/>
            <person name="Baldrian P."/>
            <person name="Vilgalys R."/>
            <person name="Dunand C."/>
            <person name="Henrissat B."/>
            <person name="Grigoriev I.V."/>
            <person name="Hibbett D."/>
            <person name="Nagy L.G."/>
            <person name="Martin F.M."/>
        </authorList>
    </citation>
    <scope>NUCLEOTIDE SEQUENCE</scope>
    <source>
        <strain evidence="2">Prilba</strain>
    </source>
</reference>